<dbReference type="InterPro" id="IPR011010">
    <property type="entry name" value="DNA_brk_join_enz"/>
</dbReference>
<dbReference type="AlphaFoldDB" id="A0AAW8R984"/>
<comment type="similarity">
    <text evidence="1">Belongs to the 'phage' integrase family.</text>
</comment>
<organism evidence="6 7">
    <name type="scientific">Carnobacterium divergens</name>
    <name type="common">Lactobacillus divergens</name>
    <dbReference type="NCBI Taxonomy" id="2748"/>
    <lineage>
        <taxon>Bacteria</taxon>
        <taxon>Bacillati</taxon>
        <taxon>Bacillota</taxon>
        <taxon>Bacilli</taxon>
        <taxon>Lactobacillales</taxon>
        <taxon>Carnobacteriaceae</taxon>
        <taxon>Carnobacterium</taxon>
    </lineage>
</organism>
<proteinExistence type="inferred from homology"/>
<evidence type="ECO:0000256" key="2">
    <source>
        <dbReference type="ARBA" id="ARBA00022908"/>
    </source>
</evidence>
<dbReference type="GO" id="GO:0015074">
    <property type="term" value="P:DNA integration"/>
    <property type="evidence" value="ECO:0007669"/>
    <property type="project" value="UniProtKB-KW"/>
</dbReference>
<dbReference type="PANTHER" id="PTHR30349:SF64">
    <property type="entry name" value="PROPHAGE INTEGRASE INTD-RELATED"/>
    <property type="match status" value="1"/>
</dbReference>
<dbReference type="InterPro" id="IPR050090">
    <property type="entry name" value="Tyrosine_recombinase_XerCD"/>
</dbReference>
<dbReference type="GO" id="GO:0003677">
    <property type="term" value="F:DNA binding"/>
    <property type="evidence" value="ECO:0007669"/>
    <property type="project" value="UniProtKB-KW"/>
</dbReference>
<dbReference type="Pfam" id="PF14657">
    <property type="entry name" value="Arm-DNA-bind_4"/>
    <property type="match status" value="1"/>
</dbReference>
<evidence type="ECO:0000256" key="1">
    <source>
        <dbReference type="ARBA" id="ARBA00008857"/>
    </source>
</evidence>
<dbReference type="GO" id="GO:0006310">
    <property type="term" value="P:DNA recombination"/>
    <property type="evidence" value="ECO:0007669"/>
    <property type="project" value="UniProtKB-KW"/>
</dbReference>
<keyword evidence="2" id="KW-0229">DNA integration</keyword>
<keyword evidence="3" id="KW-0238">DNA-binding</keyword>
<name>A0AAW8R984_CARDV</name>
<keyword evidence="4" id="KW-0233">DNA recombination</keyword>
<dbReference type="CDD" id="cd01189">
    <property type="entry name" value="INT_ICEBs1_C_like"/>
    <property type="match status" value="1"/>
</dbReference>
<dbReference type="SUPFAM" id="SSF56349">
    <property type="entry name" value="DNA breaking-rejoining enzymes"/>
    <property type="match status" value="1"/>
</dbReference>
<evidence type="ECO:0000259" key="5">
    <source>
        <dbReference type="PROSITE" id="PS51898"/>
    </source>
</evidence>
<dbReference type="Pfam" id="PF00589">
    <property type="entry name" value="Phage_integrase"/>
    <property type="match status" value="1"/>
</dbReference>
<evidence type="ECO:0000313" key="7">
    <source>
        <dbReference type="Proteomes" id="UP001249945"/>
    </source>
</evidence>
<dbReference type="Gene3D" id="1.10.150.130">
    <property type="match status" value="1"/>
</dbReference>
<reference evidence="6" key="1">
    <citation type="submission" date="2022-04" db="EMBL/GenBank/DDBJ databases">
        <title>Draft genome sequences of lactic acid bacteria (LAB) strains involved in meat spoilage.</title>
        <authorList>
            <person name="Palevich N."/>
        </authorList>
    </citation>
    <scope>NUCLEOTIDE SEQUENCE</scope>
    <source>
        <strain evidence="6">9-14</strain>
    </source>
</reference>
<dbReference type="InterPro" id="IPR010998">
    <property type="entry name" value="Integrase_recombinase_N"/>
</dbReference>
<accession>A0AAW8R984</accession>
<evidence type="ECO:0000256" key="3">
    <source>
        <dbReference type="ARBA" id="ARBA00023125"/>
    </source>
</evidence>
<dbReference type="InterPro" id="IPR002104">
    <property type="entry name" value="Integrase_catalytic"/>
</dbReference>
<dbReference type="PANTHER" id="PTHR30349">
    <property type="entry name" value="PHAGE INTEGRASE-RELATED"/>
    <property type="match status" value="1"/>
</dbReference>
<gene>
    <name evidence="6" type="ORF">MX635_07495</name>
</gene>
<dbReference type="PROSITE" id="PS51898">
    <property type="entry name" value="TYR_RECOMBINASE"/>
    <property type="match status" value="1"/>
</dbReference>
<dbReference type="Proteomes" id="UP001249945">
    <property type="component" value="Unassembled WGS sequence"/>
</dbReference>
<comment type="caution">
    <text evidence="6">The sequence shown here is derived from an EMBL/GenBank/DDBJ whole genome shotgun (WGS) entry which is preliminary data.</text>
</comment>
<dbReference type="RefSeq" id="WP_311780440.1">
    <property type="nucleotide sequence ID" value="NZ_JALRMR010000007.1"/>
</dbReference>
<evidence type="ECO:0000256" key="4">
    <source>
        <dbReference type="ARBA" id="ARBA00023172"/>
    </source>
</evidence>
<dbReference type="InterPro" id="IPR013762">
    <property type="entry name" value="Integrase-like_cat_sf"/>
</dbReference>
<protein>
    <submittedName>
        <fullName evidence="6">Site-specific integrase</fullName>
    </submittedName>
</protein>
<dbReference type="InterPro" id="IPR004107">
    <property type="entry name" value="Integrase_SAM-like_N"/>
</dbReference>
<feature type="domain" description="Tyr recombinase" evidence="5">
    <location>
        <begin position="174"/>
        <end position="376"/>
    </location>
</feature>
<sequence length="400" mass="46566">MNNSIKKYTKKNGTTAYMFKKYLGVDPLTGKQKETTRRGFKTIKEAKIALSRLEVEIQENGIQSKPKKRKYKEVCDEWFDEVYKHRVKESTFWNTKLIFEKHILPKLGNLFIQNISTNHCQKFANEWAIESNKRYDRYINYAGMIFKYAISIDQLKTNPMEKINIPVAKNSNISFRKYYERDELIDFLDRMENQFPIVRYTFFSLLAYTGLRKGEALALQWADINFVGKKITINKTLASGKHGELLIQTPKTKASNRTISVDQHTVDLLKNWRTAQCQELKLLDIPIEPTQLIFTKFDNHLMYPRTPLSWLDSFYIKNPDMFRISPHGFRHTHASLLFAGGATMKQAQSRLGHSTIKTTMNVYTHVTKEDEEETADIFAAFMEQGKSLGQNLGQKKSPLK</sequence>
<evidence type="ECO:0000313" key="6">
    <source>
        <dbReference type="EMBL" id="MDT1974235.1"/>
    </source>
</evidence>
<dbReference type="Pfam" id="PF14659">
    <property type="entry name" value="Phage_int_SAM_3"/>
    <property type="match status" value="1"/>
</dbReference>
<dbReference type="EMBL" id="JALRMR010000007">
    <property type="protein sequence ID" value="MDT1974235.1"/>
    <property type="molecule type" value="Genomic_DNA"/>
</dbReference>
<dbReference type="InterPro" id="IPR028259">
    <property type="entry name" value="AP2-like_int_N"/>
</dbReference>
<dbReference type="Gene3D" id="1.10.443.10">
    <property type="entry name" value="Intergrase catalytic core"/>
    <property type="match status" value="1"/>
</dbReference>